<sequence>MILSLDPFVEIPSGESKVHIKILSVLWGNRLPIPDGSLPLSSHAGDPKERDWLLKEYDQGCLKDGLRLKGQDWKMGDSLERLEASLRCYK</sequence>
<accession>A0ABQ5BCU3</accession>
<dbReference type="EMBL" id="BQNB010013167">
    <property type="protein sequence ID" value="GJT12675.1"/>
    <property type="molecule type" value="Genomic_DNA"/>
</dbReference>
<keyword evidence="2" id="KW-1185">Reference proteome</keyword>
<gene>
    <name evidence="1" type="ORF">Tco_0859717</name>
</gene>
<evidence type="ECO:0000313" key="1">
    <source>
        <dbReference type="EMBL" id="GJT12675.1"/>
    </source>
</evidence>
<protein>
    <submittedName>
        <fullName evidence="1">Uncharacterized protein</fullName>
    </submittedName>
</protein>
<evidence type="ECO:0000313" key="2">
    <source>
        <dbReference type="Proteomes" id="UP001151760"/>
    </source>
</evidence>
<reference evidence="1" key="1">
    <citation type="journal article" date="2022" name="Int. J. Mol. Sci.">
        <title>Draft Genome of Tanacetum Coccineum: Genomic Comparison of Closely Related Tanacetum-Family Plants.</title>
        <authorList>
            <person name="Yamashiro T."/>
            <person name="Shiraishi A."/>
            <person name="Nakayama K."/>
            <person name="Satake H."/>
        </authorList>
    </citation>
    <scope>NUCLEOTIDE SEQUENCE</scope>
</reference>
<comment type="caution">
    <text evidence="1">The sequence shown here is derived from an EMBL/GenBank/DDBJ whole genome shotgun (WGS) entry which is preliminary data.</text>
</comment>
<dbReference type="Proteomes" id="UP001151760">
    <property type="component" value="Unassembled WGS sequence"/>
</dbReference>
<name>A0ABQ5BCU3_9ASTR</name>
<organism evidence="1 2">
    <name type="scientific">Tanacetum coccineum</name>
    <dbReference type="NCBI Taxonomy" id="301880"/>
    <lineage>
        <taxon>Eukaryota</taxon>
        <taxon>Viridiplantae</taxon>
        <taxon>Streptophyta</taxon>
        <taxon>Embryophyta</taxon>
        <taxon>Tracheophyta</taxon>
        <taxon>Spermatophyta</taxon>
        <taxon>Magnoliopsida</taxon>
        <taxon>eudicotyledons</taxon>
        <taxon>Gunneridae</taxon>
        <taxon>Pentapetalae</taxon>
        <taxon>asterids</taxon>
        <taxon>campanulids</taxon>
        <taxon>Asterales</taxon>
        <taxon>Asteraceae</taxon>
        <taxon>Asteroideae</taxon>
        <taxon>Anthemideae</taxon>
        <taxon>Anthemidinae</taxon>
        <taxon>Tanacetum</taxon>
    </lineage>
</organism>
<reference evidence="1" key="2">
    <citation type="submission" date="2022-01" db="EMBL/GenBank/DDBJ databases">
        <authorList>
            <person name="Yamashiro T."/>
            <person name="Shiraishi A."/>
            <person name="Satake H."/>
            <person name="Nakayama K."/>
        </authorList>
    </citation>
    <scope>NUCLEOTIDE SEQUENCE</scope>
</reference>
<proteinExistence type="predicted"/>